<accession>A0ACB7EUW8</accession>
<evidence type="ECO:0000313" key="1">
    <source>
        <dbReference type="EMBL" id="KAG8005831.1"/>
    </source>
</evidence>
<reference evidence="1" key="1">
    <citation type="submission" date="2020-04" db="EMBL/GenBank/DDBJ databases">
        <title>A chromosome-scale assembly and high-density genetic map of the yellow drum (Nibea albiflora) genome.</title>
        <authorList>
            <person name="Xu D."/>
            <person name="Zhang W."/>
            <person name="Chen R."/>
            <person name="Tan P."/>
            <person name="Wang L."/>
            <person name="Song H."/>
            <person name="Tian L."/>
            <person name="Zhu Q."/>
            <person name="Wang B."/>
        </authorList>
    </citation>
    <scope>NUCLEOTIDE SEQUENCE</scope>
    <source>
        <strain evidence="1">ZJHYS-2018</strain>
    </source>
</reference>
<organism evidence="1 2">
    <name type="scientific">Nibea albiflora</name>
    <name type="common">Yellow drum</name>
    <name type="synonym">Corvina albiflora</name>
    <dbReference type="NCBI Taxonomy" id="240163"/>
    <lineage>
        <taxon>Eukaryota</taxon>
        <taxon>Metazoa</taxon>
        <taxon>Chordata</taxon>
        <taxon>Craniata</taxon>
        <taxon>Vertebrata</taxon>
        <taxon>Euteleostomi</taxon>
        <taxon>Actinopterygii</taxon>
        <taxon>Neopterygii</taxon>
        <taxon>Teleostei</taxon>
        <taxon>Neoteleostei</taxon>
        <taxon>Acanthomorphata</taxon>
        <taxon>Eupercaria</taxon>
        <taxon>Sciaenidae</taxon>
        <taxon>Nibea</taxon>
    </lineage>
</organism>
<protein>
    <submittedName>
        <fullName evidence="1">Uncharacterized protein</fullName>
    </submittedName>
</protein>
<comment type="caution">
    <text evidence="1">The sequence shown here is derived from an EMBL/GenBank/DDBJ whole genome shotgun (WGS) entry which is preliminary data.</text>
</comment>
<proteinExistence type="predicted"/>
<feature type="non-terminal residue" evidence="1">
    <location>
        <position position="1"/>
    </location>
</feature>
<dbReference type="EMBL" id="CM024810">
    <property type="protein sequence ID" value="KAG8005831.1"/>
    <property type="molecule type" value="Genomic_DNA"/>
</dbReference>
<sequence length="42" mass="4531">GVHTPEYLEGLISPSVYAGNDFKTTCDCVPKSAAVIELYQIT</sequence>
<keyword evidence="2" id="KW-1185">Reference proteome</keyword>
<gene>
    <name evidence="1" type="ORF">GBF38_001831</name>
</gene>
<name>A0ACB7EUW8_NIBAL</name>
<evidence type="ECO:0000313" key="2">
    <source>
        <dbReference type="Proteomes" id="UP000805704"/>
    </source>
</evidence>
<dbReference type="Proteomes" id="UP000805704">
    <property type="component" value="Chromosome 22"/>
</dbReference>